<sequence length="139" mass="14999">MAIGINGRLQIALLFQDIAQVEIGLWKVGVDSQCFAIGIDSSLQITLVLQGIAQIVIGFWIVGVDGNSLSEQGDDLLCSPLHPADGGQVAKDCGADDPFFNQLSVDDFSVLKATVLQLLQGVSFLFLLHPVHRAWLARR</sequence>
<name>A0A0G2HLF9_9SYNE</name>
<dbReference type="AlphaFoldDB" id="A0A0G2HLF9"/>
<gene>
    <name evidence="1" type="ORF">TE42_06835</name>
</gene>
<protein>
    <submittedName>
        <fullName evidence="1">Uncharacterized protein</fullName>
    </submittedName>
</protein>
<accession>A0A0G2HLF9</accession>
<reference evidence="1 2" key="1">
    <citation type="submission" date="2015-01" db="EMBL/GenBank/DDBJ databases">
        <title>Lifestyle Evolution in Cyanobacterial Symbionts of Sponges.</title>
        <authorList>
            <person name="Burgsdorf I."/>
            <person name="Slaby B.M."/>
            <person name="Handley K.M."/>
            <person name="Haber M."/>
            <person name="Blom J."/>
            <person name="Marshall C.W."/>
            <person name="Gilbert J.A."/>
            <person name="Hentschel U."/>
            <person name="Steindler L."/>
        </authorList>
    </citation>
    <scope>NUCLEOTIDE SEQUENCE [LARGE SCALE GENOMIC DNA]</scope>
    <source>
        <strain evidence="1">SP3</strain>
    </source>
</reference>
<organism evidence="1 2">
    <name type="scientific">Candidatus Synechococcus spongiarum SP3</name>
    <dbReference type="NCBI Taxonomy" id="1604020"/>
    <lineage>
        <taxon>Bacteria</taxon>
        <taxon>Bacillati</taxon>
        <taxon>Cyanobacteriota</taxon>
        <taxon>Cyanophyceae</taxon>
        <taxon>Synechococcales</taxon>
        <taxon>Synechococcaceae</taxon>
        <taxon>Synechococcus</taxon>
    </lineage>
</organism>
<dbReference type="Proteomes" id="UP000035067">
    <property type="component" value="Unassembled WGS sequence"/>
</dbReference>
<dbReference type="EMBL" id="JXQG01000039">
    <property type="protein sequence ID" value="KKZ11820.1"/>
    <property type="molecule type" value="Genomic_DNA"/>
</dbReference>
<proteinExistence type="predicted"/>
<evidence type="ECO:0000313" key="1">
    <source>
        <dbReference type="EMBL" id="KKZ11820.1"/>
    </source>
</evidence>
<comment type="caution">
    <text evidence="1">The sequence shown here is derived from an EMBL/GenBank/DDBJ whole genome shotgun (WGS) entry which is preliminary data.</text>
</comment>
<evidence type="ECO:0000313" key="2">
    <source>
        <dbReference type="Proteomes" id="UP000035067"/>
    </source>
</evidence>